<protein>
    <recommendedName>
        <fullName evidence="3">Peptidase C14 caspase domain-containing protein</fullName>
    </recommendedName>
</protein>
<dbReference type="RefSeq" id="XP_005710904.1">
    <property type="nucleotide sequence ID" value="XM_005710847.1"/>
</dbReference>
<dbReference type="PhylomeDB" id="R7QTC1"/>
<evidence type="ECO:0000256" key="1">
    <source>
        <dbReference type="ARBA" id="ARBA00009005"/>
    </source>
</evidence>
<accession>R7QTC1</accession>
<dbReference type="Proteomes" id="UP000012073">
    <property type="component" value="Unassembled WGS sequence"/>
</dbReference>
<evidence type="ECO:0000313" key="4">
    <source>
        <dbReference type="EMBL" id="CDF40610.1"/>
    </source>
</evidence>
<feature type="compositionally biased region" description="Pro residues" evidence="2">
    <location>
        <begin position="37"/>
        <end position="50"/>
    </location>
</feature>
<dbReference type="Gramene" id="CDF40610">
    <property type="protein sequence ID" value="CDF40610"/>
    <property type="gene ID" value="CHC_T00000832001"/>
</dbReference>
<dbReference type="EMBL" id="HG002217">
    <property type="protein sequence ID" value="CDF40610.1"/>
    <property type="molecule type" value="Genomic_DNA"/>
</dbReference>
<sequence>MSNPGVFPDGTLDPEYSRRINANNASKPRGHLYPSSAYPPQPQPYPPGYRPPHGYSPYAQPQNPYPPQPFHPPPPPPPHPPQHPYAPQQPYPAHPPQPSYNPHGPPALAQSASHMTSPFRPSGRRKALLVGINYRGTSSALRGCVRDVTFVHHLLVSKFGFRKKDFVVLTDESVNIPGVRKGPPTRRVILDSLKWLVSGSRSGDSLWFSFSGHGAQVRDVSGDESDGFDETIVPVDHKRAGHIIDDELYEIVRHVARGARLTVLLDACHSGTGLDLPYQHDVFGTGSGQRISGGKGMSLTSGLLNVAGALLNGSASGALNAGFNMATGGKKKKKTPGPDPNAGEVLLFSGCKDNQTSADTSKLTGGLPTGAMTFALIETLEHSTVGDWRNYNYRQLLQTMRQKLRAAKMTQVPQFSTSHPFDLSTSFML</sequence>
<dbReference type="PANTHER" id="PTHR48104:SF30">
    <property type="entry name" value="METACASPASE-1"/>
    <property type="match status" value="1"/>
</dbReference>
<proteinExistence type="inferred from homology"/>
<dbReference type="AlphaFoldDB" id="R7QTC1"/>
<dbReference type="InterPro" id="IPR011600">
    <property type="entry name" value="Pept_C14_caspase"/>
</dbReference>
<dbReference type="Pfam" id="PF00656">
    <property type="entry name" value="Peptidase_C14"/>
    <property type="match status" value="1"/>
</dbReference>
<feature type="compositionally biased region" description="Pro residues" evidence="2">
    <location>
        <begin position="63"/>
        <end position="105"/>
    </location>
</feature>
<dbReference type="GO" id="GO:0004197">
    <property type="term" value="F:cysteine-type endopeptidase activity"/>
    <property type="evidence" value="ECO:0007669"/>
    <property type="project" value="InterPro"/>
</dbReference>
<organism evidence="4 5">
    <name type="scientific">Chondrus crispus</name>
    <name type="common">Carrageen Irish moss</name>
    <name type="synonym">Polymorpha crispa</name>
    <dbReference type="NCBI Taxonomy" id="2769"/>
    <lineage>
        <taxon>Eukaryota</taxon>
        <taxon>Rhodophyta</taxon>
        <taxon>Florideophyceae</taxon>
        <taxon>Rhodymeniophycidae</taxon>
        <taxon>Gigartinales</taxon>
        <taxon>Gigartinaceae</taxon>
        <taxon>Chondrus</taxon>
    </lineage>
</organism>
<dbReference type="Gene3D" id="3.40.50.12660">
    <property type="match status" value="2"/>
</dbReference>
<gene>
    <name evidence="4" type="ORF">CHC_T00000832001</name>
</gene>
<feature type="region of interest" description="Disordered" evidence="2">
    <location>
        <begin position="1"/>
        <end position="122"/>
    </location>
</feature>
<dbReference type="GO" id="GO:0005737">
    <property type="term" value="C:cytoplasm"/>
    <property type="evidence" value="ECO:0007669"/>
    <property type="project" value="TreeGrafter"/>
</dbReference>
<keyword evidence="5" id="KW-1185">Reference proteome</keyword>
<dbReference type="OMA" id="DEMHNIM"/>
<feature type="domain" description="Peptidase C14 caspase" evidence="3">
    <location>
        <begin position="124"/>
        <end position="420"/>
    </location>
</feature>
<evidence type="ECO:0000313" key="5">
    <source>
        <dbReference type="Proteomes" id="UP000012073"/>
    </source>
</evidence>
<dbReference type="GO" id="GO:0006508">
    <property type="term" value="P:proteolysis"/>
    <property type="evidence" value="ECO:0007669"/>
    <property type="project" value="InterPro"/>
</dbReference>
<dbReference type="SUPFAM" id="SSF81995">
    <property type="entry name" value="beta-sandwich domain of Sec23/24"/>
    <property type="match status" value="1"/>
</dbReference>
<dbReference type="GeneID" id="17318621"/>
<name>R7QTC1_CHOCR</name>
<evidence type="ECO:0000259" key="3">
    <source>
        <dbReference type="Pfam" id="PF00656"/>
    </source>
</evidence>
<dbReference type="KEGG" id="ccp:CHC_T00000832001"/>
<feature type="compositionally biased region" description="Low complexity" evidence="2">
    <location>
        <begin position="51"/>
        <end position="62"/>
    </location>
</feature>
<evidence type="ECO:0000256" key="2">
    <source>
        <dbReference type="SAM" id="MobiDB-lite"/>
    </source>
</evidence>
<reference evidence="5" key="1">
    <citation type="journal article" date="2013" name="Proc. Natl. Acad. Sci. U.S.A.">
        <title>Genome structure and metabolic features in the red seaweed Chondrus crispus shed light on evolution of the Archaeplastida.</title>
        <authorList>
            <person name="Collen J."/>
            <person name="Porcel B."/>
            <person name="Carre W."/>
            <person name="Ball S.G."/>
            <person name="Chaparro C."/>
            <person name="Tonon T."/>
            <person name="Barbeyron T."/>
            <person name="Michel G."/>
            <person name="Noel B."/>
            <person name="Valentin K."/>
            <person name="Elias M."/>
            <person name="Artiguenave F."/>
            <person name="Arun A."/>
            <person name="Aury J.M."/>
            <person name="Barbosa-Neto J.F."/>
            <person name="Bothwell J.H."/>
            <person name="Bouget F.Y."/>
            <person name="Brillet L."/>
            <person name="Cabello-Hurtado F."/>
            <person name="Capella-Gutierrez S."/>
            <person name="Charrier B."/>
            <person name="Cladiere L."/>
            <person name="Cock J.M."/>
            <person name="Coelho S.M."/>
            <person name="Colleoni C."/>
            <person name="Czjzek M."/>
            <person name="Da Silva C."/>
            <person name="Delage L."/>
            <person name="Denoeud F."/>
            <person name="Deschamps P."/>
            <person name="Dittami S.M."/>
            <person name="Gabaldon T."/>
            <person name="Gachon C.M."/>
            <person name="Groisillier A."/>
            <person name="Herve C."/>
            <person name="Jabbari K."/>
            <person name="Katinka M."/>
            <person name="Kloareg B."/>
            <person name="Kowalczyk N."/>
            <person name="Labadie K."/>
            <person name="Leblanc C."/>
            <person name="Lopez P.J."/>
            <person name="McLachlan D.H."/>
            <person name="Meslet-Cladiere L."/>
            <person name="Moustafa A."/>
            <person name="Nehr Z."/>
            <person name="Nyvall Collen P."/>
            <person name="Panaud O."/>
            <person name="Partensky F."/>
            <person name="Poulain J."/>
            <person name="Rensing S.A."/>
            <person name="Rousvoal S."/>
            <person name="Samson G."/>
            <person name="Symeonidi A."/>
            <person name="Weissenbach J."/>
            <person name="Zambounis A."/>
            <person name="Wincker P."/>
            <person name="Boyen C."/>
        </authorList>
    </citation>
    <scope>NUCLEOTIDE SEQUENCE [LARGE SCALE GENOMIC DNA]</scope>
    <source>
        <strain evidence="5">cv. Stackhouse</strain>
    </source>
</reference>
<dbReference type="PANTHER" id="PTHR48104">
    <property type="entry name" value="METACASPASE-4"/>
    <property type="match status" value="1"/>
</dbReference>
<dbReference type="OrthoDB" id="3223806at2759"/>
<comment type="similarity">
    <text evidence="1">Belongs to the peptidase C14B family.</text>
</comment>
<dbReference type="InterPro" id="IPR050452">
    <property type="entry name" value="Metacaspase"/>
</dbReference>